<dbReference type="Proteomes" id="UP000818266">
    <property type="component" value="Unassembled WGS sequence"/>
</dbReference>
<dbReference type="EMBL" id="VIKT02000016">
    <property type="protein sequence ID" value="NHF63561.1"/>
    <property type="molecule type" value="Genomic_DNA"/>
</dbReference>
<evidence type="ECO:0000259" key="1">
    <source>
        <dbReference type="Pfam" id="PF21619"/>
    </source>
</evidence>
<comment type="caution">
    <text evidence="2">The sequence shown here is derived from an EMBL/GenBank/DDBJ whole genome shotgun (WGS) entry which is preliminary data.</text>
</comment>
<proteinExistence type="predicted"/>
<organism evidence="2 3">
    <name type="scientific">Microcella pacifica</name>
    <dbReference type="NCBI Taxonomy" id="2591847"/>
    <lineage>
        <taxon>Bacteria</taxon>
        <taxon>Bacillati</taxon>
        <taxon>Actinomycetota</taxon>
        <taxon>Actinomycetes</taxon>
        <taxon>Micrococcales</taxon>
        <taxon>Microbacteriaceae</taxon>
        <taxon>Microcella</taxon>
    </lineage>
</organism>
<evidence type="ECO:0000313" key="3">
    <source>
        <dbReference type="Proteomes" id="UP000818266"/>
    </source>
</evidence>
<evidence type="ECO:0000313" key="2">
    <source>
        <dbReference type="EMBL" id="NHF63561.1"/>
    </source>
</evidence>
<feature type="domain" description="DUF6855" evidence="1">
    <location>
        <begin position="8"/>
        <end position="137"/>
    </location>
</feature>
<dbReference type="Pfam" id="PF21619">
    <property type="entry name" value="DUF6855"/>
    <property type="match status" value="1"/>
</dbReference>
<dbReference type="InterPro" id="IPR049193">
    <property type="entry name" value="DUF6855"/>
</dbReference>
<keyword evidence="3" id="KW-1185">Reference proteome</keyword>
<dbReference type="RefSeq" id="WP_152582605.1">
    <property type="nucleotide sequence ID" value="NZ_JAVJPO010000009.1"/>
</dbReference>
<dbReference type="AlphaFoldDB" id="A0A9E5JR22"/>
<protein>
    <recommendedName>
        <fullName evidence="1">DUF6855 domain-containing protein</fullName>
    </recommendedName>
</protein>
<accession>A0A9E5JR22</accession>
<reference evidence="2 3" key="1">
    <citation type="submission" date="2020-03" db="EMBL/GenBank/DDBJ databases">
        <title>Chryseoglobus sp. isolated from a deep-sea seamount.</title>
        <authorList>
            <person name="Zhang D.-C."/>
        </authorList>
    </citation>
    <scope>NUCLEOTIDE SEQUENCE [LARGE SCALE GENOMIC DNA]</scope>
    <source>
        <strain evidence="2 3">KN1116</strain>
    </source>
</reference>
<dbReference type="OrthoDB" id="3379932at2"/>
<gene>
    <name evidence="2" type="ORF">FK219_009970</name>
</gene>
<name>A0A9E5JR22_9MICO</name>
<sequence length="142" mass="15538">MAEHWSGKGTPDDPWVLSTPPLSSTYMMHRDDSVQPALLVCTVGTTRLTYLARAVDDLHAMLLAHGDWMLLGSADEQKEPAAGTVEAWARSPQNPVGGWYGQKKGLRGRFGMYLPPLLEALGLVELEHNARNNRVRATVSAS</sequence>